<sequence>MAGPRTSGPGGRNRAAAAPGLHSRAFGALANSTDHEFSGAAARTVLELAPPAPRVTHVMARAADRRGFWEERGYPHIAGPWTEQRHAQQEEQPDRSGTAPPRAAVRVPAAQRIVCPGMTTTRSTLTTTARHRAAADDGGRSLYVPGARQPAHAAASAPLFEQLAREWAARGATVPGWPDPAWRRLISWEHFERETAATVRDLHLRGPEPVPVPVPATPANPPRWQRA</sequence>
<organism evidence="2 3">
    <name type="scientific">Streptomyces flavotricini</name>
    <dbReference type="NCBI Taxonomy" id="66888"/>
    <lineage>
        <taxon>Bacteria</taxon>
        <taxon>Bacillati</taxon>
        <taxon>Actinomycetota</taxon>
        <taxon>Actinomycetes</taxon>
        <taxon>Kitasatosporales</taxon>
        <taxon>Streptomycetaceae</taxon>
        <taxon>Streptomyces</taxon>
    </lineage>
</organism>
<feature type="region of interest" description="Disordered" evidence="1">
    <location>
        <begin position="204"/>
        <end position="227"/>
    </location>
</feature>
<dbReference type="EMBL" id="JAINUL010000001">
    <property type="protein sequence ID" value="MCC0099932.1"/>
    <property type="molecule type" value="Genomic_DNA"/>
</dbReference>
<feature type="compositionally biased region" description="Pro residues" evidence="1">
    <location>
        <begin position="208"/>
        <end position="221"/>
    </location>
</feature>
<keyword evidence="3" id="KW-1185">Reference proteome</keyword>
<evidence type="ECO:0000256" key="1">
    <source>
        <dbReference type="SAM" id="MobiDB-lite"/>
    </source>
</evidence>
<evidence type="ECO:0000313" key="2">
    <source>
        <dbReference type="EMBL" id="MCC0099932.1"/>
    </source>
</evidence>
<reference evidence="2 3" key="1">
    <citation type="submission" date="2021-08" db="EMBL/GenBank/DDBJ databases">
        <title>Genomic Architecture of Streptomyces flavotricini NGL1 and Streptomyces erythrochromogenes HMS4 With Differential Plant Beneficial attributes and laccase production capabilities.</title>
        <authorList>
            <person name="Salwan R."/>
            <person name="Kaur R."/>
            <person name="Sharma V."/>
        </authorList>
    </citation>
    <scope>NUCLEOTIDE SEQUENCE [LARGE SCALE GENOMIC DNA]</scope>
    <source>
        <strain evidence="2 3">NGL1</strain>
    </source>
</reference>
<protein>
    <submittedName>
        <fullName evidence="2">Uncharacterized protein</fullName>
    </submittedName>
</protein>
<dbReference type="Proteomes" id="UP001520654">
    <property type="component" value="Unassembled WGS sequence"/>
</dbReference>
<feature type="compositionally biased region" description="Basic and acidic residues" evidence="1">
    <location>
        <begin position="83"/>
        <end position="94"/>
    </location>
</feature>
<feature type="region of interest" description="Disordered" evidence="1">
    <location>
        <begin position="79"/>
        <end position="103"/>
    </location>
</feature>
<name>A0ABS8EG03_9ACTN</name>
<gene>
    <name evidence="2" type="ORF">K7B10_35160</name>
</gene>
<accession>A0ABS8EG03</accession>
<evidence type="ECO:0000313" key="3">
    <source>
        <dbReference type="Proteomes" id="UP001520654"/>
    </source>
</evidence>
<proteinExistence type="predicted"/>
<comment type="caution">
    <text evidence="2">The sequence shown here is derived from an EMBL/GenBank/DDBJ whole genome shotgun (WGS) entry which is preliminary data.</text>
</comment>